<evidence type="ECO:0000313" key="3">
    <source>
        <dbReference type="Proteomes" id="UP001152049"/>
    </source>
</evidence>
<organism evidence="2 3">
    <name type="scientific">Fusarium torreyae</name>
    <dbReference type="NCBI Taxonomy" id="1237075"/>
    <lineage>
        <taxon>Eukaryota</taxon>
        <taxon>Fungi</taxon>
        <taxon>Dikarya</taxon>
        <taxon>Ascomycota</taxon>
        <taxon>Pezizomycotina</taxon>
        <taxon>Sordariomycetes</taxon>
        <taxon>Hypocreomycetidae</taxon>
        <taxon>Hypocreales</taxon>
        <taxon>Nectriaceae</taxon>
        <taxon>Fusarium</taxon>
    </lineage>
</organism>
<sequence>MAAALVLLDGIINMVLLGTAGLRKVVPVTDGVNPGPEDDGPVELNDTVEWCLTQQRDVSKAVHELSAAKVSFASLQGGVNHLLDAYQNWQQLYDKVKTGDLSTCQKLQSASIWGNQNNEWLSSEIVYGPELSLKVWSETARKTFGLNMTRTQILNNHVSMLNSPIAIWTTARAREDI</sequence>
<dbReference type="EMBL" id="JAOQAZ010000012">
    <property type="protein sequence ID" value="KAJ4261621.1"/>
    <property type="molecule type" value="Genomic_DNA"/>
</dbReference>
<protein>
    <submittedName>
        <fullName evidence="2">Uncharacterized protein</fullName>
    </submittedName>
</protein>
<dbReference type="Proteomes" id="UP001152049">
    <property type="component" value="Unassembled WGS sequence"/>
</dbReference>
<keyword evidence="1" id="KW-0732">Signal</keyword>
<name>A0A9W8VES3_9HYPO</name>
<gene>
    <name evidence="2" type="ORF">NW762_007054</name>
</gene>
<dbReference type="AlphaFoldDB" id="A0A9W8VES3"/>
<accession>A0A9W8VES3</accession>
<comment type="caution">
    <text evidence="2">The sequence shown here is derived from an EMBL/GenBank/DDBJ whole genome shotgun (WGS) entry which is preliminary data.</text>
</comment>
<feature type="chain" id="PRO_5040835780" evidence="1">
    <location>
        <begin position="22"/>
        <end position="177"/>
    </location>
</feature>
<feature type="signal peptide" evidence="1">
    <location>
        <begin position="1"/>
        <end position="21"/>
    </location>
</feature>
<evidence type="ECO:0000313" key="2">
    <source>
        <dbReference type="EMBL" id="KAJ4261621.1"/>
    </source>
</evidence>
<reference evidence="2" key="1">
    <citation type="submission" date="2022-09" db="EMBL/GenBank/DDBJ databases">
        <title>Fusarium specimens isolated from Avocado Roots.</title>
        <authorList>
            <person name="Stajich J."/>
            <person name="Roper C."/>
            <person name="Heimlech-Rivalta G."/>
        </authorList>
    </citation>
    <scope>NUCLEOTIDE SEQUENCE</scope>
    <source>
        <strain evidence="2">CF00136</strain>
    </source>
</reference>
<keyword evidence="3" id="KW-1185">Reference proteome</keyword>
<evidence type="ECO:0000256" key="1">
    <source>
        <dbReference type="SAM" id="SignalP"/>
    </source>
</evidence>
<proteinExistence type="predicted"/>